<evidence type="ECO:0000313" key="1">
    <source>
        <dbReference type="EMBL" id="OZG66949.1"/>
    </source>
</evidence>
<dbReference type="RefSeq" id="WP_094693336.1">
    <property type="nucleotide sequence ID" value="NZ_CALENZ010000014.1"/>
</dbReference>
<protein>
    <submittedName>
        <fullName evidence="1">Uncharacterized protein</fullName>
    </submittedName>
</protein>
<name>A0A261G693_9BIFI</name>
<sequence>MVKRLFWIGLGVAIGVVAVSKAQSYVKANTPKAAREFILGPDQNNVTARTLNGLFHEFQQTRIQRENQLNAQYAERFRA</sequence>
<dbReference type="GeneID" id="98295688"/>
<dbReference type="OrthoDB" id="3243054at2"/>
<accession>A0A261G693</accession>
<comment type="caution">
    <text evidence="1">The sequence shown here is derived from an EMBL/GenBank/DDBJ whole genome shotgun (WGS) entry which is preliminary data.</text>
</comment>
<proteinExistence type="predicted"/>
<dbReference type="Proteomes" id="UP000216451">
    <property type="component" value="Unassembled WGS sequence"/>
</dbReference>
<dbReference type="EMBL" id="MWXA01000005">
    <property type="protein sequence ID" value="OZG66949.1"/>
    <property type="molecule type" value="Genomic_DNA"/>
</dbReference>
<gene>
    <name evidence="1" type="ORF">BAQU_1021</name>
</gene>
<organism evidence="1 2">
    <name type="scientific">Bifidobacterium aquikefiri</name>
    <dbReference type="NCBI Taxonomy" id="1653207"/>
    <lineage>
        <taxon>Bacteria</taxon>
        <taxon>Bacillati</taxon>
        <taxon>Actinomycetota</taxon>
        <taxon>Actinomycetes</taxon>
        <taxon>Bifidobacteriales</taxon>
        <taxon>Bifidobacteriaceae</taxon>
        <taxon>Bifidobacterium</taxon>
    </lineage>
</organism>
<reference evidence="1 2" key="1">
    <citation type="journal article" date="2017" name="BMC Genomics">
        <title>Comparative genomic and phylogenomic analyses of the Bifidobacteriaceae family.</title>
        <authorList>
            <person name="Lugli G.A."/>
            <person name="Milani C."/>
            <person name="Turroni F."/>
            <person name="Duranti S."/>
            <person name="Mancabelli L."/>
            <person name="Mangifesta M."/>
            <person name="Ferrario C."/>
            <person name="Modesto M."/>
            <person name="Mattarelli P."/>
            <person name="Jiri K."/>
            <person name="van Sinderen D."/>
            <person name="Ventura M."/>
        </authorList>
    </citation>
    <scope>NUCLEOTIDE SEQUENCE [LARGE SCALE GENOMIC DNA]</scope>
    <source>
        <strain evidence="1 2">LMG 28769</strain>
    </source>
</reference>
<evidence type="ECO:0000313" key="2">
    <source>
        <dbReference type="Proteomes" id="UP000216451"/>
    </source>
</evidence>
<keyword evidence="2" id="KW-1185">Reference proteome</keyword>
<dbReference type="AlphaFoldDB" id="A0A261G693"/>